<evidence type="ECO:0000256" key="1">
    <source>
        <dbReference type="ARBA" id="ARBA00007162"/>
    </source>
</evidence>
<reference evidence="5" key="1">
    <citation type="submission" date="2011-05" db="EMBL/GenBank/DDBJ databases">
        <title>Complete sequence of Desulfotomaculum kuznetsovii DSM 6115.</title>
        <authorList>
            <person name="Lucas S."/>
            <person name="Han J."/>
            <person name="Lapidus A."/>
            <person name="Cheng J.-F."/>
            <person name="Goodwin L."/>
            <person name="Pitluck S."/>
            <person name="Peters L."/>
            <person name="Mikhailova N."/>
            <person name="Lu M."/>
            <person name="Saunders E."/>
            <person name="Han C."/>
            <person name="Tapia R."/>
            <person name="Land M."/>
            <person name="Hauser L."/>
            <person name="Kyrpides N."/>
            <person name="Ivanova N."/>
            <person name="Pagani I."/>
            <person name="Nazina T."/>
            <person name="Ivanova A."/>
            <person name="Parshina S."/>
            <person name="Kuever J."/>
            <person name="Muyzer G."/>
            <person name="Plugge C."/>
            <person name="Stams A."/>
            <person name="Woyke T."/>
        </authorList>
    </citation>
    <scope>NUCLEOTIDE SEQUENCE [LARGE SCALE GENOMIC DNA]</scope>
    <source>
        <strain evidence="5">DSM 6115 / VKM B-1805 / 17</strain>
    </source>
</reference>
<dbReference type="GO" id="GO:0043190">
    <property type="term" value="C:ATP-binding cassette (ABC) transporter complex"/>
    <property type="evidence" value="ECO:0007669"/>
    <property type="project" value="InterPro"/>
</dbReference>
<dbReference type="EMBL" id="CP002770">
    <property type="protein sequence ID" value="AEG15802.1"/>
    <property type="molecule type" value="Genomic_DNA"/>
</dbReference>
<accession>A0AAU8PJ54</accession>
<dbReference type="PROSITE" id="PS51257">
    <property type="entry name" value="PROKAR_LIPOPROTEIN"/>
    <property type="match status" value="1"/>
</dbReference>
<dbReference type="GO" id="GO:0015716">
    <property type="term" value="P:organic phosphonate transport"/>
    <property type="evidence" value="ECO:0007669"/>
    <property type="project" value="InterPro"/>
</dbReference>
<evidence type="ECO:0000313" key="5">
    <source>
        <dbReference type="Proteomes" id="UP000009229"/>
    </source>
</evidence>
<evidence type="ECO:0000256" key="2">
    <source>
        <dbReference type="ARBA" id="ARBA00022729"/>
    </source>
</evidence>
<dbReference type="SUPFAM" id="SSF53850">
    <property type="entry name" value="Periplasmic binding protein-like II"/>
    <property type="match status" value="1"/>
</dbReference>
<dbReference type="PANTHER" id="PTHR35841:SF1">
    <property type="entry name" value="PHOSPHONATES-BINDING PERIPLASMIC PROTEIN"/>
    <property type="match status" value="1"/>
</dbReference>
<keyword evidence="2 3" id="KW-0732">Signal</keyword>
<dbReference type="PANTHER" id="PTHR35841">
    <property type="entry name" value="PHOSPHONATES-BINDING PERIPLASMIC PROTEIN"/>
    <property type="match status" value="1"/>
</dbReference>
<dbReference type="NCBIfam" id="TIGR01098">
    <property type="entry name" value="3A0109s03R"/>
    <property type="match status" value="1"/>
</dbReference>
<dbReference type="InterPro" id="IPR017797">
    <property type="entry name" value="Phosphnate-bd"/>
</dbReference>
<organism evidence="4 5">
    <name type="scientific">Desulfofundulus kuznetsovii (strain DSM 6115 / VKM B-1805 / 17)</name>
    <name type="common">Desulfotomaculum kuznetsovii</name>
    <dbReference type="NCBI Taxonomy" id="760568"/>
    <lineage>
        <taxon>Bacteria</taxon>
        <taxon>Bacillati</taxon>
        <taxon>Bacillota</taxon>
        <taxon>Clostridia</taxon>
        <taxon>Eubacteriales</taxon>
        <taxon>Peptococcaceae</taxon>
        <taxon>Desulfofundulus</taxon>
    </lineage>
</organism>
<protein>
    <submittedName>
        <fullName evidence="4">Phosphonate ABC transporter, periplasmic phosphonate-binding protein</fullName>
    </submittedName>
</protein>
<feature type="chain" id="PRO_5043347343" evidence="3">
    <location>
        <begin position="23"/>
        <end position="301"/>
    </location>
</feature>
<sequence>MTRLWSKLIVLLSLGSLLLATAACGRIGEKNQGSAASQVTELRIGLIPSENAEEIMKRYQGLVDYLSKELNIKVTPYVSTDYTGVIEAMRAKHLDVAFYGPFSYILAAKEAGAEAFAIGIGEDGKDTYHSLFITRKDSGIKSIADLRGKTFTFGDPASTSGHLIPRYMLTKAGLDPDKDMKVQFSGGHDATALAVKNEKVDAGAMASEIYEKLVKNNIISPDEVIVFAKSDPLPHSPWAYRNDLPQDLKDKVKKALLEVDQKAPDALEGTNFIKFKEVDDNRYDIIRDVAKTLNLDLRKLK</sequence>
<dbReference type="NCBIfam" id="TIGR03431">
    <property type="entry name" value="PhnD"/>
    <property type="match status" value="1"/>
</dbReference>
<keyword evidence="5" id="KW-1185">Reference proteome</keyword>
<comment type="similarity">
    <text evidence="1">Belongs to the phosphate/phosphite/phosphonate binding protein family.</text>
</comment>
<dbReference type="CDD" id="cd01071">
    <property type="entry name" value="PBP2_PhnD_like"/>
    <property type="match status" value="1"/>
</dbReference>
<name>A0AAU8PJ54_DESK7</name>
<evidence type="ECO:0000313" key="4">
    <source>
        <dbReference type="EMBL" id="AEG15802.1"/>
    </source>
</evidence>
<gene>
    <name evidence="4" type="ordered locus">Desku_2265</name>
</gene>
<dbReference type="InterPro" id="IPR005770">
    <property type="entry name" value="PhnD"/>
</dbReference>
<dbReference type="Gene3D" id="3.40.190.10">
    <property type="entry name" value="Periplasmic binding protein-like II"/>
    <property type="match status" value="2"/>
</dbReference>
<dbReference type="Pfam" id="PF12974">
    <property type="entry name" value="Phosphonate-bd"/>
    <property type="match status" value="1"/>
</dbReference>
<dbReference type="KEGG" id="dku:Desku_2265"/>
<feature type="signal peptide" evidence="3">
    <location>
        <begin position="1"/>
        <end position="22"/>
    </location>
</feature>
<dbReference type="Proteomes" id="UP000009229">
    <property type="component" value="Chromosome"/>
</dbReference>
<proteinExistence type="inferred from homology"/>
<dbReference type="AlphaFoldDB" id="A0AAU8PJ54"/>
<dbReference type="GO" id="GO:0055085">
    <property type="term" value="P:transmembrane transport"/>
    <property type="evidence" value="ECO:0007669"/>
    <property type="project" value="InterPro"/>
</dbReference>
<evidence type="ECO:0000256" key="3">
    <source>
        <dbReference type="SAM" id="SignalP"/>
    </source>
</evidence>